<dbReference type="InterPro" id="IPR036689">
    <property type="entry name" value="ESAT-6-like_sf"/>
</dbReference>
<dbReference type="SUPFAM" id="SSF140453">
    <property type="entry name" value="EsxAB dimer-like"/>
    <property type="match status" value="1"/>
</dbReference>
<organism evidence="3 5">
    <name type="scientific">Frigoribacterium faeni</name>
    <dbReference type="NCBI Taxonomy" id="145483"/>
    <lineage>
        <taxon>Bacteria</taxon>
        <taxon>Bacillati</taxon>
        <taxon>Actinomycetota</taxon>
        <taxon>Actinomycetes</taxon>
        <taxon>Micrococcales</taxon>
        <taxon>Microbacteriaceae</taxon>
        <taxon>Frigoribacterium</taxon>
    </lineage>
</organism>
<feature type="region of interest" description="Disordered" evidence="1">
    <location>
        <begin position="1"/>
        <end position="29"/>
    </location>
</feature>
<sequence>MSAVGVAGGPGAGSVQSIGRAASARSQKADDLERAAFDLRRAADWAAGSWKGRSGEAFVASTADVAAELRGLAAGLEHQTSTLQTYGRAVEAIQAEVRVLEARRTMAQTSLALAAAHVEAIRREAEHMVAADPTGLASEEEYRPGEKSMWERRADEDRRELLSVDRAWDDLVEERAVVDRRCVTALDDPVVRGRLPSIREAAVATASPEQLLALLGGLSRTDLALLLQDHPELVDVAFRADPERVRAWWDELGRGSVDGDGMTAAQAALIAGAPAIIGALDGVPPVARVLANRLNAERRIDEIDLLLAGRSTRGASTVGEDAAGLMRERAYLAGAVSEPPVVQLYLFDPAADRIVEMIGEWGATTSSIITYVPGTGARLDSFYGDPREVQQVSDWFASRDEGYVSFVYKDGRFPQNLLEANLPARALPTGAQLASFQAGLRQSYDPGQMNEIAIGHSWGLANVTSSEVAGARYDHVVSLAGAGMPSAWEPRDGTTYSDYRYLDALHVAQWTGQVWNGKNPGQHWAFERDGLFSGPDDHELAFTRDLERKAEILVENHTLIASSSAENQQALRKILWRITS</sequence>
<reference evidence="2 4" key="1">
    <citation type="submission" date="2019-07" db="EMBL/GenBank/DDBJ databases">
        <title>Whole genome shotgun sequence of Frigoribacterium faeni NBRC 103066.</title>
        <authorList>
            <person name="Hosoyama A."/>
            <person name="Uohara A."/>
            <person name="Ohji S."/>
            <person name="Ichikawa N."/>
        </authorList>
    </citation>
    <scope>NUCLEOTIDE SEQUENCE [LARGE SCALE GENOMIC DNA]</scope>
    <source>
        <strain evidence="2 4">NBRC 103066</strain>
    </source>
</reference>
<dbReference type="Gene3D" id="1.10.287.1060">
    <property type="entry name" value="ESAT-6-like"/>
    <property type="match status" value="1"/>
</dbReference>
<evidence type="ECO:0000313" key="3">
    <source>
        <dbReference type="EMBL" id="MBA8813167.1"/>
    </source>
</evidence>
<dbReference type="Proteomes" id="UP000321154">
    <property type="component" value="Unassembled WGS sequence"/>
</dbReference>
<dbReference type="OrthoDB" id="4892048at2"/>
<gene>
    <name evidence="3" type="ORF">FB463_001416</name>
    <name evidence="2" type="ORF">FFA01_27040</name>
</gene>
<dbReference type="AlphaFoldDB" id="A0A7W3JHW0"/>
<comment type="caution">
    <text evidence="3">The sequence shown here is derived from an EMBL/GenBank/DDBJ whole genome shotgun (WGS) entry which is preliminary data.</text>
</comment>
<evidence type="ECO:0000313" key="5">
    <source>
        <dbReference type="Proteomes" id="UP000522688"/>
    </source>
</evidence>
<keyword evidence="4" id="KW-1185">Reference proteome</keyword>
<dbReference type="RefSeq" id="WP_146856719.1">
    <property type="nucleotide sequence ID" value="NZ_BAAAHR010000002.1"/>
</dbReference>
<evidence type="ECO:0000256" key="1">
    <source>
        <dbReference type="SAM" id="MobiDB-lite"/>
    </source>
</evidence>
<evidence type="ECO:0000313" key="2">
    <source>
        <dbReference type="EMBL" id="GEK84395.1"/>
    </source>
</evidence>
<evidence type="ECO:0000313" key="4">
    <source>
        <dbReference type="Proteomes" id="UP000321154"/>
    </source>
</evidence>
<name>A0A7W3JHW0_9MICO</name>
<dbReference type="EMBL" id="BJUV01000036">
    <property type="protein sequence ID" value="GEK84395.1"/>
    <property type="molecule type" value="Genomic_DNA"/>
</dbReference>
<dbReference type="Proteomes" id="UP000522688">
    <property type="component" value="Unassembled WGS sequence"/>
</dbReference>
<proteinExistence type="predicted"/>
<protein>
    <submittedName>
        <fullName evidence="3">Uncharacterized protein YukE</fullName>
    </submittedName>
</protein>
<dbReference type="EMBL" id="JACGWW010000002">
    <property type="protein sequence ID" value="MBA8813167.1"/>
    <property type="molecule type" value="Genomic_DNA"/>
</dbReference>
<feature type="compositionally biased region" description="Gly residues" evidence="1">
    <location>
        <begin position="1"/>
        <end position="12"/>
    </location>
</feature>
<accession>A0A7W3JHW0</accession>
<reference evidence="3 5" key="2">
    <citation type="submission" date="2020-07" db="EMBL/GenBank/DDBJ databases">
        <title>Sequencing the genomes of 1000 actinobacteria strains.</title>
        <authorList>
            <person name="Klenk H.-P."/>
        </authorList>
    </citation>
    <scope>NUCLEOTIDE SEQUENCE [LARGE SCALE GENOMIC DNA]</scope>
    <source>
        <strain evidence="3 5">DSM 10309</strain>
    </source>
</reference>